<keyword evidence="3" id="KW-1185">Reference proteome</keyword>
<name>A0A2T8HR81_9RHOB</name>
<evidence type="ECO:0000313" key="2">
    <source>
        <dbReference type="EMBL" id="PVH27949.1"/>
    </source>
</evidence>
<accession>A0A2T8HR81</accession>
<dbReference type="RefSeq" id="WP_116559217.1">
    <property type="nucleotide sequence ID" value="NZ_JBLWYE010000001.1"/>
</dbReference>
<evidence type="ECO:0000313" key="3">
    <source>
        <dbReference type="Proteomes" id="UP000245911"/>
    </source>
</evidence>
<keyword evidence="1" id="KW-0812">Transmembrane</keyword>
<keyword evidence="1" id="KW-1133">Transmembrane helix</keyword>
<feature type="transmembrane region" description="Helical" evidence="1">
    <location>
        <begin position="16"/>
        <end position="33"/>
    </location>
</feature>
<dbReference type="AlphaFoldDB" id="A0A2T8HR81"/>
<gene>
    <name evidence="2" type="ORF">DDE20_14380</name>
</gene>
<sequence length="66" mass="7572">MSFWDYVRAELKSAPLFLLVFLGIGVAMDTFVWQTPVNWIERGVVSLLVTVVFVLLTARRKKARSE</sequence>
<dbReference type="EMBL" id="QDKM01000007">
    <property type="protein sequence ID" value="PVH27949.1"/>
    <property type="molecule type" value="Genomic_DNA"/>
</dbReference>
<dbReference type="Proteomes" id="UP000245911">
    <property type="component" value="Unassembled WGS sequence"/>
</dbReference>
<protein>
    <submittedName>
        <fullName evidence="2">Uncharacterized protein</fullName>
    </submittedName>
</protein>
<reference evidence="2 3" key="1">
    <citation type="submission" date="2018-04" db="EMBL/GenBank/DDBJ databases">
        <title>Pararhodobacter oceanense sp. nov., isolated from marine intertidal sediment.</title>
        <authorList>
            <person name="Wang X.-L."/>
            <person name="Du Z.-J."/>
        </authorList>
    </citation>
    <scope>NUCLEOTIDE SEQUENCE [LARGE SCALE GENOMIC DNA]</scope>
    <source>
        <strain evidence="2 3">AM505</strain>
    </source>
</reference>
<proteinExistence type="predicted"/>
<comment type="caution">
    <text evidence="2">The sequence shown here is derived from an EMBL/GenBank/DDBJ whole genome shotgun (WGS) entry which is preliminary data.</text>
</comment>
<evidence type="ECO:0000256" key="1">
    <source>
        <dbReference type="SAM" id="Phobius"/>
    </source>
</evidence>
<organism evidence="2 3">
    <name type="scientific">Pararhodobacter oceanensis</name>
    <dbReference type="NCBI Taxonomy" id="2172121"/>
    <lineage>
        <taxon>Bacteria</taxon>
        <taxon>Pseudomonadati</taxon>
        <taxon>Pseudomonadota</taxon>
        <taxon>Alphaproteobacteria</taxon>
        <taxon>Rhodobacterales</taxon>
        <taxon>Paracoccaceae</taxon>
        <taxon>Pararhodobacter</taxon>
    </lineage>
</organism>
<feature type="transmembrane region" description="Helical" evidence="1">
    <location>
        <begin position="39"/>
        <end position="58"/>
    </location>
</feature>
<keyword evidence="1" id="KW-0472">Membrane</keyword>